<keyword evidence="2" id="KW-1185">Reference proteome</keyword>
<accession>A0A7K0DQT9</accession>
<proteinExistence type="predicted"/>
<dbReference type="AlphaFoldDB" id="A0A7K0DQT9"/>
<protein>
    <submittedName>
        <fullName evidence="1">Uncharacterized protein</fullName>
    </submittedName>
</protein>
<dbReference type="EMBL" id="WEGI01000007">
    <property type="protein sequence ID" value="MQY27732.1"/>
    <property type="molecule type" value="Genomic_DNA"/>
</dbReference>
<name>A0A7K0DQT9_9NOCA</name>
<evidence type="ECO:0000313" key="2">
    <source>
        <dbReference type="Proteomes" id="UP000431401"/>
    </source>
</evidence>
<reference evidence="1 2" key="1">
    <citation type="submission" date="2019-10" db="EMBL/GenBank/DDBJ databases">
        <title>Nocardia macrotermitis sp. nov. and Nocardia aurantia sp. nov., isolated from the gut of fungus growing-termite Macrotermes natalensis.</title>
        <authorList>
            <person name="Benndorf R."/>
            <person name="Schwitalla J."/>
            <person name="Martin K."/>
            <person name="De Beer W."/>
            <person name="Kaster A.-K."/>
            <person name="Vollmers J."/>
            <person name="Poulsen M."/>
            <person name="Beemelmanns C."/>
        </authorList>
    </citation>
    <scope>NUCLEOTIDE SEQUENCE [LARGE SCALE GENOMIC DNA]</scope>
    <source>
        <strain evidence="1 2">RB56</strain>
    </source>
</reference>
<comment type="caution">
    <text evidence="1">The sequence shown here is derived from an EMBL/GenBank/DDBJ whole genome shotgun (WGS) entry which is preliminary data.</text>
</comment>
<organism evidence="1 2">
    <name type="scientific">Nocardia aurantia</name>
    <dbReference type="NCBI Taxonomy" id="2585199"/>
    <lineage>
        <taxon>Bacteria</taxon>
        <taxon>Bacillati</taxon>
        <taxon>Actinomycetota</taxon>
        <taxon>Actinomycetes</taxon>
        <taxon>Mycobacteriales</taxon>
        <taxon>Nocardiaceae</taxon>
        <taxon>Nocardia</taxon>
    </lineage>
</organism>
<gene>
    <name evidence="1" type="ORF">NRB56_33150</name>
</gene>
<sequence length="72" mass="8273">MAEGVVVSVLRESVRHLAEQFVERHELLPVDGERPGWLDHPIPVLNERLLESCDENSDDVDRFLAVDHTQEQ</sequence>
<evidence type="ECO:0000313" key="1">
    <source>
        <dbReference type="EMBL" id="MQY27732.1"/>
    </source>
</evidence>
<dbReference type="Proteomes" id="UP000431401">
    <property type="component" value="Unassembled WGS sequence"/>
</dbReference>
<dbReference type="RefSeq" id="WP_194290883.1">
    <property type="nucleotide sequence ID" value="NZ_WEGI01000007.1"/>
</dbReference>